<dbReference type="InterPro" id="IPR012954">
    <property type="entry name" value="BP28_C_dom"/>
</dbReference>
<keyword evidence="6" id="KW-0687">Ribonucleoprotein</keyword>
<protein>
    <recommendedName>
        <fullName evidence="9">BP28 C-terminal domain-containing protein</fullName>
    </recommendedName>
</protein>
<feature type="region of interest" description="Disordered" evidence="8">
    <location>
        <begin position="1889"/>
        <end position="1919"/>
    </location>
</feature>
<dbReference type="GO" id="GO:0032040">
    <property type="term" value="C:small-subunit processome"/>
    <property type="evidence" value="ECO:0007669"/>
    <property type="project" value="TreeGrafter"/>
</dbReference>
<evidence type="ECO:0000313" key="10">
    <source>
        <dbReference type="EMBL" id="KAI3432439.1"/>
    </source>
</evidence>
<evidence type="ECO:0000259" key="9">
    <source>
        <dbReference type="SMART" id="SM01036"/>
    </source>
</evidence>
<reference evidence="10" key="1">
    <citation type="journal article" date="2019" name="Plant J.">
        <title>Chlorella vulgaris genome assembly and annotation reveals the molecular basis for metabolic acclimation to high light conditions.</title>
        <authorList>
            <person name="Cecchin M."/>
            <person name="Marcolungo L."/>
            <person name="Rossato M."/>
            <person name="Girolomoni L."/>
            <person name="Cosentino E."/>
            <person name="Cuine S."/>
            <person name="Li-Beisson Y."/>
            <person name="Delledonne M."/>
            <person name="Ballottari M."/>
        </authorList>
    </citation>
    <scope>NUCLEOTIDE SEQUENCE</scope>
    <source>
        <strain evidence="10">211/11P</strain>
    </source>
</reference>
<dbReference type="SMART" id="SM01036">
    <property type="entry name" value="BP28CT"/>
    <property type="match status" value="1"/>
</dbReference>
<dbReference type="GO" id="GO:0030686">
    <property type="term" value="C:90S preribosome"/>
    <property type="evidence" value="ECO:0007669"/>
    <property type="project" value="TreeGrafter"/>
</dbReference>
<feature type="region of interest" description="Disordered" evidence="8">
    <location>
        <begin position="650"/>
        <end position="669"/>
    </location>
</feature>
<feature type="repeat" description="HEAT" evidence="7">
    <location>
        <begin position="1822"/>
        <end position="1860"/>
    </location>
</feature>
<dbReference type="InterPro" id="IPR056473">
    <property type="entry name" value="HEAT_Utp10/HEAT1"/>
</dbReference>
<keyword evidence="3" id="KW-0690">Ribosome biogenesis</keyword>
<comment type="similarity">
    <text evidence="2">Belongs to the HEATR1/UTP10 family.</text>
</comment>
<dbReference type="PANTHER" id="PTHR13457:SF1">
    <property type="entry name" value="HEAT REPEAT-CONTAINING PROTEIN 1"/>
    <property type="match status" value="1"/>
</dbReference>
<reference evidence="10" key="2">
    <citation type="submission" date="2020-11" db="EMBL/GenBank/DDBJ databases">
        <authorList>
            <person name="Cecchin M."/>
            <person name="Marcolungo L."/>
            <person name="Rossato M."/>
            <person name="Girolomoni L."/>
            <person name="Cosentino E."/>
            <person name="Cuine S."/>
            <person name="Li-Beisson Y."/>
            <person name="Delledonne M."/>
            <person name="Ballottari M."/>
        </authorList>
    </citation>
    <scope>NUCLEOTIDE SEQUENCE</scope>
    <source>
        <strain evidence="10">211/11P</strain>
        <tissue evidence="10">Whole cell</tissue>
    </source>
</reference>
<keyword evidence="5" id="KW-0539">Nucleus</keyword>
<keyword evidence="11" id="KW-1185">Reference proteome</keyword>
<proteinExistence type="inferred from homology"/>
<dbReference type="Pfam" id="PF12397">
    <property type="entry name" value="U3snoRNP10"/>
    <property type="match status" value="1"/>
</dbReference>
<feature type="domain" description="BP28 C-terminal" evidence="9">
    <location>
        <begin position="2034"/>
        <end position="2216"/>
    </location>
</feature>
<dbReference type="InterPro" id="IPR016024">
    <property type="entry name" value="ARM-type_fold"/>
</dbReference>
<evidence type="ECO:0000256" key="1">
    <source>
        <dbReference type="ARBA" id="ARBA00004604"/>
    </source>
</evidence>
<dbReference type="PANTHER" id="PTHR13457">
    <property type="entry name" value="BAP28"/>
    <property type="match status" value="1"/>
</dbReference>
<dbReference type="GO" id="GO:0045943">
    <property type="term" value="P:positive regulation of transcription by RNA polymerase I"/>
    <property type="evidence" value="ECO:0007669"/>
    <property type="project" value="TreeGrafter"/>
</dbReference>
<evidence type="ECO:0000256" key="6">
    <source>
        <dbReference type="ARBA" id="ARBA00023274"/>
    </source>
</evidence>
<feature type="region of interest" description="Disordered" evidence="8">
    <location>
        <begin position="1217"/>
        <end position="1237"/>
    </location>
</feature>
<dbReference type="PROSITE" id="PS50077">
    <property type="entry name" value="HEAT_REPEAT"/>
    <property type="match status" value="1"/>
</dbReference>
<gene>
    <name evidence="10" type="ORF">D9Q98_003992</name>
</gene>
<comment type="caution">
    <text evidence="10">The sequence shown here is derived from an EMBL/GenBank/DDBJ whole genome shotgun (WGS) entry which is preliminary data.</text>
</comment>
<evidence type="ECO:0000256" key="2">
    <source>
        <dbReference type="ARBA" id="ARBA00010559"/>
    </source>
</evidence>
<sequence>MTDLAQQLSSLAVRQHAEQGRRRGKASLLFTNQEAADIDNETIYNIALEGLDQLCALDGRFDAYRRTLFGQASQVLDRDGATSEVNAKLDTAVAGFCTLLSSYFLLGPAFKALEFLVRKYRVHELNVEELMSAALPYHETEQFVRLVQILRLEPRSRWAFLEPMQQSGAPVPRESLVLRCITDRSLLRFVCETAQRQADPRVAGRVTLSFYAVLVCEYVAKQKAVDEALLTMLLPFVLAGLTDDVVPDYRSATYMIIGQLSVRATFSQDLVLVLVTEICRSASPTLLSSAVILLAHLANTQEHLTSLPERAIKRLAKAAGVVDELAALSEKGCRIERLLVLLVRAAVQLLPTQPHYEQLLQTMLTNVQMGNAARTLADAVLQQARQFQGTQGAPEQQQEQRGVLLRLLRTLDLRYPAALDAALDAVLLVKAAAGDEVNAPAGSDRQQHVLALLSEAFEGTARSQLLEAGTTVLLAAEAPAASMRQLAVKRLDAMLASSAAAGTRSSEASAAAGAALLRRLDDESNAVVQAALSCDSLIQLPPIAVFEGLASCFHRAIQQATDRNLRKAQRAEARGVARKALKLVTGPLLAASPALLPRILPLMLAALLASQACGRKLAATAAKVASKLGDPLLAGLEGLRLQDVAEDTAAAAPKAQPTKRKSSSKKGAAAAAAEEAKAAQRAAAASAAAAEQSKMAADAAYNGRVVAALASHAAANSAAGGSLAHLLLTCHSQAGGCEALAEPLLLMTAHAAVQQGGQGAAAVAAALVQQLQEQAMPDASSSGDGVEEVPAEAIADVLPRECFQEDGVPTSALLLQFARGQLNGASMRSTAVLAALQCAPWSELAPHGSKDLLGLVRNLCALHWRPALAVLAGRMAREGQDAAELLSVLFAAPADTEALGVRVAALQLTASLLEQGHAGAGRGKKASSAQQPGTLALLARLMCVLCHPDSGVRHAAVGCVRMLGLADRAGKALASALSAQAAMLEADAEAVRHILAVLLAGDGEPSSAMVHHSLPPAEAASLRGALLEMAVAQAVAAGSYQDGSMAVTAAHTAHSLLEWLADCTPAQDLLLACHKMIAAAQALPARPADSPAAQERELLLTAASACFTAQRMEALVQQGSAEHTAAVLTTWCELLQPGSTIGTVGGRLAALKGLQGRTFAVLPPDVQDCCLEVLLQNASKDPDHACRCAARDALASLPLAASALVPLLSLDSRSKEGATSDATMADASPVEADDPDEQLQELQAAAAAAAAAAKRANQRVGQRKSSGSAQKRSQAALEEAAQEAALAVERRRALLAAQRQARRQGRVAAEGGQQPLAGSAGGNAAVQGIEGCGNALELLLWKDSVQEEHLVVPAVQAVLKQLLAECVGSNAVAAEQVDDEAEDGERAAAPRSMLPPAEAMYLVQLCLSVLLSIAQRQQQHGLPAAAFDLGLAVSAAQQAPSGAVRNAALELIAALAVSMPQAAVDHVLDVVAVVGDSATLQDDEQSERVAAQALSAILPAWIAAGNSLQQLAGTVVAALPRVSSHRRLPLLSALVSALPQVEGLCSVLALLLQQAVPTADVDMVEAGSEATAVPDDAERSWTADLAADLMEQAPLLLQASVAAALLEHSLQASKQQAWQPLPLLSVAFVTQLLEQRRHAATASSAEELTDAYQRLMQQALLQLQALGERQAAVHAQAARSPARASAASPALLRAGTAGCYRLLHALQQHMPPATFLAALVSLAGSSPADRVRRKALQLFATAVDEASAAARPGQESSDAAASLAEAAVSVCEPAVQMLQAPAGRGATGGEPVRYLTKQTALAALGTVAGAFGAQHPARLLAALPAVLAAAKDEHAAVRGSALAATASMAAAMGPQLVPQLPQTIAAVIEAVQAAAATVADAAAKAKTSSGVDTAPAADASGSDSDGQPQSPAAKEPAAAAARASGVNEAAALELAAALAAVAALVEHLGAFLAPHLTMLLSVLLHPAVLQCKAARCSDVAAAIRRQLAQAIPTRLLLAPLMANLEVAAEAGADSACGLLHMLGSAVDAMDVTGLASHHEAVFAALLRALDMRRRRPAALLATSDGVDRVERAAVDCFVALTMRLTDARFKPLFFRLLEWAHAVPAGDTAGLPTRTAQLLRSVALFSLVNALAERLRGVFVPYFSLLLDACVAHLTSGSTAEGKRSKKKKRKSVATADASVDADAAEDPLYVEHDWRLRLKVVRTLHRCFLYDTGAAGSARFLDDARFQRLLPPLVAHLDLQPPAGIAAVLKADGDADGAADLEASLQLGNDGDAAALEQGSCQLDPFGRAVVACLAQLAVTAGSDAQWKPLNHQVLMMTRSLEPRTRLLALETAQQLVARLSEEYLVLLPETLPFLAELLEDAELAVESAAAALVRRLEELSGESLEQYLR</sequence>
<accession>A0A9D4TR24</accession>
<dbReference type="GO" id="GO:0000462">
    <property type="term" value="P:maturation of SSU-rRNA from tricistronic rRNA transcript (SSU-rRNA, 5.8S rRNA, LSU-rRNA)"/>
    <property type="evidence" value="ECO:0007669"/>
    <property type="project" value="TreeGrafter"/>
</dbReference>
<dbReference type="EMBL" id="SIDB01000005">
    <property type="protein sequence ID" value="KAI3432439.1"/>
    <property type="molecule type" value="Genomic_DNA"/>
</dbReference>
<evidence type="ECO:0000256" key="8">
    <source>
        <dbReference type="SAM" id="MobiDB-lite"/>
    </source>
</evidence>
<organism evidence="10 11">
    <name type="scientific">Chlorella vulgaris</name>
    <name type="common">Green alga</name>
    <dbReference type="NCBI Taxonomy" id="3077"/>
    <lineage>
        <taxon>Eukaryota</taxon>
        <taxon>Viridiplantae</taxon>
        <taxon>Chlorophyta</taxon>
        <taxon>core chlorophytes</taxon>
        <taxon>Trebouxiophyceae</taxon>
        <taxon>Chlorellales</taxon>
        <taxon>Chlorellaceae</taxon>
        <taxon>Chlorella clade</taxon>
        <taxon>Chlorella</taxon>
    </lineage>
</organism>
<dbReference type="Pfam" id="PF08146">
    <property type="entry name" value="BP28CT"/>
    <property type="match status" value="1"/>
</dbReference>
<dbReference type="Proteomes" id="UP001055712">
    <property type="component" value="Unassembled WGS sequence"/>
</dbReference>
<dbReference type="InterPro" id="IPR022125">
    <property type="entry name" value="U3snoRNP10_N"/>
</dbReference>
<dbReference type="InterPro" id="IPR021133">
    <property type="entry name" value="HEAT_type_2"/>
</dbReference>
<keyword evidence="4" id="KW-0698">rRNA processing</keyword>
<evidence type="ECO:0000256" key="4">
    <source>
        <dbReference type="ARBA" id="ARBA00022552"/>
    </source>
</evidence>
<evidence type="ECO:0000256" key="3">
    <source>
        <dbReference type="ARBA" id="ARBA00022517"/>
    </source>
</evidence>
<evidence type="ECO:0000256" key="7">
    <source>
        <dbReference type="PROSITE-ProRule" id="PRU00103"/>
    </source>
</evidence>
<name>A0A9D4TR24_CHLVU</name>
<feature type="compositionally biased region" description="Low complexity" evidence="8">
    <location>
        <begin position="1894"/>
        <end position="1919"/>
    </location>
</feature>
<dbReference type="GO" id="GO:0034455">
    <property type="term" value="C:t-UTP complex"/>
    <property type="evidence" value="ECO:0007669"/>
    <property type="project" value="TreeGrafter"/>
</dbReference>
<dbReference type="InterPro" id="IPR040191">
    <property type="entry name" value="UTP10"/>
</dbReference>
<dbReference type="SUPFAM" id="SSF48371">
    <property type="entry name" value="ARM repeat"/>
    <property type="match status" value="2"/>
</dbReference>
<dbReference type="Pfam" id="PF23243">
    <property type="entry name" value="HEAT_HEATR1"/>
    <property type="match status" value="1"/>
</dbReference>
<evidence type="ECO:0000256" key="5">
    <source>
        <dbReference type="ARBA" id="ARBA00023242"/>
    </source>
</evidence>
<dbReference type="GO" id="GO:0030515">
    <property type="term" value="F:snoRNA binding"/>
    <property type="evidence" value="ECO:0007669"/>
    <property type="project" value="TreeGrafter"/>
</dbReference>
<evidence type="ECO:0000313" key="11">
    <source>
        <dbReference type="Proteomes" id="UP001055712"/>
    </source>
</evidence>
<dbReference type="Gene3D" id="1.25.10.10">
    <property type="entry name" value="Leucine-rich Repeat Variant"/>
    <property type="match status" value="2"/>
</dbReference>
<comment type="subcellular location">
    <subcellularLocation>
        <location evidence="1">Nucleus</location>
        <location evidence="1">Nucleolus</location>
    </subcellularLocation>
</comment>
<dbReference type="InterPro" id="IPR011989">
    <property type="entry name" value="ARM-like"/>
</dbReference>
<dbReference type="OrthoDB" id="31183at2759"/>